<reference evidence="2" key="1">
    <citation type="submission" date="2015-04" db="EMBL/GenBank/DDBJ databases">
        <authorList>
            <person name="Mushtaq Mamoona"/>
        </authorList>
    </citation>
    <scope>NUCLEOTIDE SEQUENCE [LARGE SCALE GENOMIC DNA]</scope>
    <source>
        <strain evidence="2">AN4859/03</strain>
    </source>
</reference>
<keyword evidence="2" id="KW-1185">Reference proteome</keyword>
<dbReference type="RefSeq" id="WP_048595314.1">
    <property type="nucleotide sequence ID" value="NZ_CVLB01000002.1"/>
</dbReference>
<accession>A0A0G4K8V8</accession>
<sequence>MQIFQEKLLKALEIYQNDFDNIIGSFFDDKDKYNNLISKYSCEMEDDVDKNYLLRARLSFSIIYYKNLQALNKEALKNIIIHLFNEELKDREHSKYKGIGIALESLTFLLSKYNKDNKDLFEKAKKINTDCAIGYDSNVRFETDIEKLTIQYCMHYALELGFKDLYYELIDVWKSSIEKWDRINLERLRDFEIEIGNKDGELEANKKLYEIVKSDYDKNKQNQALSKKYLFYLVSYLSNYAENLIMLSNYDEALNIILSNIDDIKSINNNTFYKVHAGISIVDSALKILLNKEINDNINLLWDFIKIAFTNEHNTYSKSLYDSFFKACDKMNDLELKEKVEKEIKN</sequence>
<dbReference type="AlphaFoldDB" id="A0A0G4K8V8"/>
<proteinExistence type="predicted"/>
<evidence type="ECO:0000313" key="2">
    <source>
        <dbReference type="Proteomes" id="UP000043763"/>
    </source>
</evidence>
<name>A0A0G4K8V8_9SPIR</name>
<dbReference type="OrthoDB" id="305750at2"/>
<protein>
    <submittedName>
        <fullName evidence="1">Uncharacterized protein</fullName>
    </submittedName>
</protein>
<dbReference type="EMBL" id="CVLB01000002">
    <property type="protein sequence ID" value="CRF34609.1"/>
    <property type="molecule type" value="Genomic_DNA"/>
</dbReference>
<gene>
    <name evidence="1" type="ORF">BRSU_2132</name>
</gene>
<evidence type="ECO:0000313" key="1">
    <source>
        <dbReference type="EMBL" id="CRF34609.1"/>
    </source>
</evidence>
<dbReference type="Proteomes" id="UP000043763">
    <property type="component" value="Unassembled WGS sequence"/>
</dbReference>
<organism evidence="1 2">
    <name type="scientific">Brachyspira suanatina</name>
    <dbReference type="NCBI Taxonomy" id="381802"/>
    <lineage>
        <taxon>Bacteria</taxon>
        <taxon>Pseudomonadati</taxon>
        <taxon>Spirochaetota</taxon>
        <taxon>Spirochaetia</taxon>
        <taxon>Brachyspirales</taxon>
        <taxon>Brachyspiraceae</taxon>
        <taxon>Brachyspira</taxon>
    </lineage>
</organism>